<feature type="domain" description="CCZ1/INTU/HSP4 first Longin" evidence="5">
    <location>
        <begin position="323"/>
        <end position="433"/>
    </location>
</feature>
<evidence type="ECO:0000256" key="3">
    <source>
        <dbReference type="ARBA" id="ARBA00022490"/>
    </source>
</evidence>
<evidence type="ECO:0000313" key="7">
    <source>
        <dbReference type="EMBL" id="KAJ4445913.1"/>
    </source>
</evidence>
<evidence type="ECO:0008006" key="9">
    <source>
        <dbReference type="Google" id="ProtNLM"/>
    </source>
</evidence>
<comment type="subcellular location">
    <subcellularLocation>
        <location evidence="1">Cytoplasm</location>
    </subcellularLocation>
</comment>
<feature type="domain" description="CCZ1/INTU second Longin" evidence="6">
    <location>
        <begin position="538"/>
        <end position="663"/>
    </location>
</feature>
<dbReference type="InterPro" id="IPR043988">
    <property type="entry name" value="CCZ1/INTU_longin_2"/>
</dbReference>
<evidence type="ECO:0000256" key="2">
    <source>
        <dbReference type="ARBA" id="ARBA00022473"/>
    </source>
</evidence>
<accession>A0ABQ8TI16</accession>
<evidence type="ECO:0000259" key="5">
    <source>
        <dbReference type="Pfam" id="PF19031"/>
    </source>
</evidence>
<feature type="region of interest" description="Disordered" evidence="4">
    <location>
        <begin position="88"/>
        <end position="112"/>
    </location>
</feature>
<sequence>MDDNGESQALLMKEFMSENEPYRIDGGSSSGEESCSHSDGWWGGGGSETGSSCSSSSCFASDSASGSELDWELAVDPRGELFYVESNLQEKQEHDSTEPTEKTDAPKFHDTVHRNRRTARGKLVQLIRRRNSKRRFHKTVATTGMENQATQTQCEVSQIRASTINKVTFQDWQEGEVREVSISVDPRGRHNLGRRATLCETLLGLVISTFADGTRIMVAGFIPNGEAIKHRSIKIEYFFLLCTGDWLRNVDEQEVTFQNIDSILANITTPGKVELKLQRVAGCDVTAQLSVEGPAKGVQQSELVKQLLGTSGEDELSCVLRDLPVGVLYLTQEGLTEGGPEDQGVLYCYPPPVQKNTLGTARGAFLTLYHLMPDLAPSPLVSSSIILHGQLTHVIYTPQGKELMLLAVPDNRSPLREAVQVTADLVRNLQFNYKTLTSAFTNPDNRPALDHFFSLFFARLLSSGLWPSAQQSVLLQDISAKAAHPAPAQFEDLLPAAHWVPLPREVQVQIDEALSELEANDFGDLSEDSSGCQRLYTIIGTCVYHKGYLLASHLARADLVDVHTFCRQQGLLHLGRTEPVRSLVLWREVFPASCNRGLAEQVVPYTPTTTSPYQPPQGRWFLLIVGKGQEMLVVLLESGGCTVRPEGSTGPDICYVEQAQDTLAFIQKLGIQTIAAKWLASGPRPQVVSPELIPARKISPRRTDNLLGFVRSAESSTPTKHASQGSGSSVSHGSPVSKKPVEVTSILKRRTSPDRGLGFAASGN</sequence>
<comment type="caution">
    <text evidence="7">The sequence shown here is derived from an EMBL/GenBank/DDBJ whole genome shotgun (WGS) entry which is preliminary data.</text>
</comment>
<dbReference type="InterPro" id="IPR039151">
    <property type="entry name" value="INTU"/>
</dbReference>
<keyword evidence="3" id="KW-0963">Cytoplasm</keyword>
<dbReference type="Proteomes" id="UP001148838">
    <property type="component" value="Unassembled WGS sequence"/>
</dbReference>
<dbReference type="InterPro" id="IPR043987">
    <property type="entry name" value="CCZ1/INTU/HSP4_longin_1"/>
</dbReference>
<organism evidence="7 8">
    <name type="scientific">Periplaneta americana</name>
    <name type="common">American cockroach</name>
    <name type="synonym">Blatta americana</name>
    <dbReference type="NCBI Taxonomy" id="6978"/>
    <lineage>
        <taxon>Eukaryota</taxon>
        <taxon>Metazoa</taxon>
        <taxon>Ecdysozoa</taxon>
        <taxon>Arthropoda</taxon>
        <taxon>Hexapoda</taxon>
        <taxon>Insecta</taxon>
        <taxon>Pterygota</taxon>
        <taxon>Neoptera</taxon>
        <taxon>Polyneoptera</taxon>
        <taxon>Dictyoptera</taxon>
        <taxon>Blattodea</taxon>
        <taxon>Blattoidea</taxon>
        <taxon>Blattidae</taxon>
        <taxon>Blattinae</taxon>
        <taxon>Periplaneta</taxon>
    </lineage>
</organism>
<evidence type="ECO:0000256" key="4">
    <source>
        <dbReference type="SAM" id="MobiDB-lite"/>
    </source>
</evidence>
<feature type="compositionally biased region" description="Low complexity" evidence="4">
    <location>
        <begin position="720"/>
        <end position="738"/>
    </location>
</feature>
<evidence type="ECO:0000256" key="1">
    <source>
        <dbReference type="ARBA" id="ARBA00004496"/>
    </source>
</evidence>
<feature type="compositionally biased region" description="Low complexity" evidence="4">
    <location>
        <begin position="49"/>
        <end position="63"/>
    </location>
</feature>
<evidence type="ECO:0000313" key="8">
    <source>
        <dbReference type="Proteomes" id="UP001148838"/>
    </source>
</evidence>
<dbReference type="PANTHER" id="PTHR21082">
    <property type="entry name" value="PROTEIN INTURNED"/>
    <property type="match status" value="1"/>
</dbReference>
<protein>
    <recommendedName>
        <fullName evidence="9">Protein inturned</fullName>
    </recommendedName>
</protein>
<dbReference type="Pfam" id="PF19031">
    <property type="entry name" value="Intu_longin_1"/>
    <property type="match status" value="1"/>
</dbReference>
<proteinExistence type="predicted"/>
<dbReference type="Pfam" id="PF19032">
    <property type="entry name" value="Intu_longin_2"/>
    <property type="match status" value="1"/>
</dbReference>
<feature type="region of interest" description="Disordered" evidence="4">
    <location>
        <begin position="1"/>
        <end position="63"/>
    </location>
</feature>
<dbReference type="EMBL" id="JAJSOF020000009">
    <property type="protein sequence ID" value="KAJ4445913.1"/>
    <property type="molecule type" value="Genomic_DNA"/>
</dbReference>
<feature type="region of interest" description="Disordered" evidence="4">
    <location>
        <begin position="713"/>
        <end position="764"/>
    </location>
</feature>
<evidence type="ECO:0000259" key="6">
    <source>
        <dbReference type="Pfam" id="PF19032"/>
    </source>
</evidence>
<reference evidence="7 8" key="1">
    <citation type="journal article" date="2022" name="Allergy">
        <title>Genome assembly and annotation of Periplaneta americana reveal a comprehensive cockroach allergen profile.</title>
        <authorList>
            <person name="Wang L."/>
            <person name="Xiong Q."/>
            <person name="Saelim N."/>
            <person name="Wang L."/>
            <person name="Nong W."/>
            <person name="Wan A.T."/>
            <person name="Shi M."/>
            <person name="Liu X."/>
            <person name="Cao Q."/>
            <person name="Hui J.H.L."/>
            <person name="Sookrung N."/>
            <person name="Leung T.F."/>
            <person name="Tungtrongchitr A."/>
            <person name="Tsui S.K.W."/>
        </authorList>
    </citation>
    <scope>NUCLEOTIDE SEQUENCE [LARGE SCALE GENOMIC DNA]</scope>
    <source>
        <strain evidence="7">PWHHKU_190912</strain>
    </source>
</reference>
<name>A0ABQ8TI16_PERAM</name>
<keyword evidence="2" id="KW-0217">Developmental protein</keyword>
<keyword evidence="8" id="KW-1185">Reference proteome</keyword>
<dbReference type="PANTHER" id="PTHR21082:SF4">
    <property type="entry name" value="PROTEIN INTURNED"/>
    <property type="match status" value="1"/>
</dbReference>
<feature type="compositionally biased region" description="Low complexity" evidence="4">
    <location>
        <begin position="25"/>
        <end position="40"/>
    </location>
</feature>
<gene>
    <name evidence="7" type="ORF">ANN_12599</name>
</gene>